<dbReference type="Proteomes" id="UP000630353">
    <property type="component" value="Unassembled WGS sequence"/>
</dbReference>
<evidence type="ECO:0000256" key="3">
    <source>
        <dbReference type="ARBA" id="ARBA00022692"/>
    </source>
</evidence>
<feature type="transmembrane region" description="Helical" evidence="6">
    <location>
        <begin position="318"/>
        <end position="340"/>
    </location>
</feature>
<feature type="transmembrane region" description="Helical" evidence="6">
    <location>
        <begin position="53"/>
        <end position="74"/>
    </location>
</feature>
<dbReference type="InterPro" id="IPR020846">
    <property type="entry name" value="MFS_dom"/>
</dbReference>
<dbReference type="AlphaFoldDB" id="A0A919CQ55"/>
<sequence length="412" mass="42542">MRFSGLRALLADRRLLAFGFLMAFASSAGQTYFISLFSQEFRDAFGLGHAGFGAVYSVATLTSGLLLTWAGGLIDRLDLRLFAAGVLAGLALAAGGVAWAAGPVALGVSIFLLRFFGQGLASHTAVTATARYADPAVRGKAVSVATLGFPAGEALCPVLVVAAIATFGWRQTYGGTALLVLILILPVALLLLAGHGDRHAALLGRTTGGDGSDGIRQWTRGEVLRDRVFHRVLVAAMAPSFIVTGVLFHQVHLSEVKGWSLAVFAGGYIGYAAFQVGTALVAGPVIDRIGARRTCRFYLAPLGLGLVVLAAFDPIWSGFLFLMAAGATAGFSSTLLGTLWAELYGVRHLGAIRAMVTACSVVASALSPVLLGVLLDLGVSIEAIALGCAAYVALGVVVLARQFAPAAYGMAG</sequence>
<keyword evidence="4 6" id="KW-1133">Transmembrane helix</keyword>
<comment type="subcellular location">
    <subcellularLocation>
        <location evidence="1">Cell membrane</location>
        <topology evidence="1">Multi-pass membrane protein</topology>
    </subcellularLocation>
</comment>
<evidence type="ECO:0000259" key="7">
    <source>
        <dbReference type="PROSITE" id="PS50850"/>
    </source>
</evidence>
<evidence type="ECO:0000256" key="1">
    <source>
        <dbReference type="ARBA" id="ARBA00004651"/>
    </source>
</evidence>
<keyword evidence="2" id="KW-1003">Cell membrane</keyword>
<dbReference type="GO" id="GO:0022857">
    <property type="term" value="F:transmembrane transporter activity"/>
    <property type="evidence" value="ECO:0007669"/>
    <property type="project" value="InterPro"/>
</dbReference>
<evidence type="ECO:0000256" key="5">
    <source>
        <dbReference type="ARBA" id="ARBA00023136"/>
    </source>
</evidence>
<gene>
    <name evidence="8" type="ORF">GCM10017083_30160</name>
</gene>
<dbReference type="RefSeq" id="WP_189991038.1">
    <property type="nucleotide sequence ID" value="NZ_BMZS01000007.1"/>
</dbReference>
<dbReference type="PANTHER" id="PTHR43124:SF3">
    <property type="entry name" value="CHLORAMPHENICOL EFFLUX PUMP RV0191"/>
    <property type="match status" value="1"/>
</dbReference>
<feature type="domain" description="Major facilitator superfamily (MFS) profile" evidence="7">
    <location>
        <begin position="15"/>
        <end position="407"/>
    </location>
</feature>
<protein>
    <submittedName>
        <fullName evidence="8">MFS transporter</fullName>
    </submittedName>
</protein>
<keyword evidence="3 6" id="KW-0812">Transmembrane</keyword>
<dbReference type="PROSITE" id="PS50850">
    <property type="entry name" value="MFS"/>
    <property type="match status" value="1"/>
</dbReference>
<feature type="transmembrane region" description="Helical" evidence="6">
    <location>
        <begin position="261"/>
        <end position="283"/>
    </location>
</feature>
<accession>A0A919CQ55</accession>
<evidence type="ECO:0000313" key="9">
    <source>
        <dbReference type="Proteomes" id="UP000630353"/>
    </source>
</evidence>
<proteinExistence type="predicted"/>
<feature type="transmembrane region" description="Helical" evidence="6">
    <location>
        <begin position="81"/>
        <end position="102"/>
    </location>
</feature>
<comment type="caution">
    <text evidence="8">The sequence shown here is derived from an EMBL/GenBank/DDBJ whole genome shotgun (WGS) entry which is preliminary data.</text>
</comment>
<dbReference type="Pfam" id="PF07690">
    <property type="entry name" value="MFS_1"/>
    <property type="match status" value="1"/>
</dbReference>
<evidence type="ECO:0000256" key="4">
    <source>
        <dbReference type="ARBA" id="ARBA00022989"/>
    </source>
</evidence>
<name>A0A919CQ55_9PROT</name>
<evidence type="ECO:0000313" key="8">
    <source>
        <dbReference type="EMBL" id="GHD53608.1"/>
    </source>
</evidence>
<dbReference type="InterPro" id="IPR011701">
    <property type="entry name" value="MFS"/>
</dbReference>
<feature type="transmembrane region" description="Helical" evidence="6">
    <location>
        <begin position="142"/>
        <end position="167"/>
    </location>
</feature>
<evidence type="ECO:0000256" key="2">
    <source>
        <dbReference type="ARBA" id="ARBA00022475"/>
    </source>
</evidence>
<evidence type="ECO:0000256" key="6">
    <source>
        <dbReference type="SAM" id="Phobius"/>
    </source>
</evidence>
<reference evidence="8" key="2">
    <citation type="submission" date="2020-09" db="EMBL/GenBank/DDBJ databases">
        <authorList>
            <person name="Sun Q."/>
            <person name="Kim S."/>
        </authorList>
    </citation>
    <scope>NUCLEOTIDE SEQUENCE</scope>
    <source>
        <strain evidence="8">KCTC 42651</strain>
    </source>
</reference>
<feature type="transmembrane region" description="Helical" evidence="6">
    <location>
        <begin position="228"/>
        <end position="249"/>
    </location>
</feature>
<dbReference type="SUPFAM" id="SSF103473">
    <property type="entry name" value="MFS general substrate transporter"/>
    <property type="match status" value="1"/>
</dbReference>
<dbReference type="EMBL" id="BMZS01000007">
    <property type="protein sequence ID" value="GHD53608.1"/>
    <property type="molecule type" value="Genomic_DNA"/>
</dbReference>
<feature type="transmembrane region" description="Helical" evidence="6">
    <location>
        <begin position="352"/>
        <end position="375"/>
    </location>
</feature>
<feature type="transmembrane region" description="Helical" evidence="6">
    <location>
        <begin position="295"/>
        <end position="312"/>
    </location>
</feature>
<feature type="transmembrane region" description="Helical" evidence="6">
    <location>
        <begin position="381"/>
        <end position="400"/>
    </location>
</feature>
<dbReference type="Gene3D" id="1.20.1250.20">
    <property type="entry name" value="MFS general substrate transporter like domains"/>
    <property type="match status" value="1"/>
</dbReference>
<dbReference type="InterPro" id="IPR036259">
    <property type="entry name" value="MFS_trans_sf"/>
</dbReference>
<organism evidence="8 9">
    <name type="scientific">Thalassobaculum fulvum</name>
    <dbReference type="NCBI Taxonomy" id="1633335"/>
    <lineage>
        <taxon>Bacteria</taxon>
        <taxon>Pseudomonadati</taxon>
        <taxon>Pseudomonadota</taxon>
        <taxon>Alphaproteobacteria</taxon>
        <taxon>Rhodospirillales</taxon>
        <taxon>Thalassobaculaceae</taxon>
        <taxon>Thalassobaculum</taxon>
    </lineage>
</organism>
<feature type="transmembrane region" description="Helical" evidence="6">
    <location>
        <begin position="173"/>
        <end position="193"/>
    </location>
</feature>
<keyword evidence="9" id="KW-1185">Reference proteome</keyword>
<dbReference type="InterPro" id="IPR050189">
    <property type="entry name" value="MFS_Efflux_Transporters"/>
</dbReference>
<dbReference type="GO" id="GO:0005886">
    <property type="term" value="C:plasma membrane"/>
    <property type="evidence" value="ECO:0007669"/>
    <property type="project" value="UniProtKB-SubCell"/>
</dbReference>
<reference evidence="8" key="1">
    <citation type="journal article" date="2014" name="Int. J. Syst. Evol. Microbiol.">
        <title>Complete genome sequence of Corynebacterium casei LMG S-19264T (=DSM 44701T), isolated from a smear-ripened cheese.</title>
        <authorList>
            <consortium name="US DOE Joint Genome Institute (JGI-PGF)"/>
            <person name="Walter F."/>
            <person name="Albersmeier A."/>
            <person name="Kalinowski J."/>
            <person name="Ruckert C."/>
        </authorList>
    </citation>
    <scope>NUCLEOTIDE SEQUENCE</scope>
    <source>
        <strain evidence="8">KCTC 42651</strain>
    </source>
</reference>
<keyword evidence="5 6" id="KW-0472">Membrane</keyword>
<dbReference type="PANTHER" id="PTHR43124">
    <property type="entry name" value="PURINE EFFLUX PUMP PBUE"/>
    <property type="match status" value="1"/>
</dbReference>